<dbReference type="EMBL" id="JAWDGP010003760">
    <property type="protein sequence ID" value="KAK3771268.1"/>
    <property type="molecule type" value="Genomic_DNA"/>
</dbReference>
<organism evidence="1 2">
    <name type="scientific">Elysia crispata</name>
    <name type="common">lettuce slug</name>
    <dbReference type="NCBI Taxonomy" id="231223"/>
    <lineage>
        <taxon>Eukaryota</taxon>
        <taxon>Metazoa</taxon>
        <taxon>Spiralia</taxon>
        <taxon>Lophotrochozoa</taxon>
        <taxon>Mollusca</taxon>
        <taxon>Gastropoda</taxon>
        <taxon>Heterobranchia</taxon>
        <taxon>Euthyneura</taxon>
        <taxon>Panpulmonata</taxon>
        <taxon>Sacoglossa</taxon>
        <taxon>Placobranchoidea</taxon>
        <taxon>Plakobranchidae</taxon>
        <taxon>Elysia</taxon>
    </lineage>
</organism>
<reference evidence="1" key="1">
    <citation type="journal article" date="2023" name="G3 (Bethesda)">
        <title>A reference genome for the long-term kleptoplast-retaining sea slug Elysia crispata morphotype clarki.</title>
        <authorList>
            <person name="Eastman K.E."/>
            <person name="Pendleton A.L."/>
            <person name="Shaikh M.A."/>
            <person name="Suttiyut T."/>
            <person name="Ogas R."/>
            <person name="Tomko P."/>
            <person name="Gavelis G."/>
            <person name="Widhalm J.R."/>
            <person name="Wisecaver J.H."/>
        </authorList>
    </citation>
    <scope>NUCLEOTIDE SEQUENCE</scope>
    <source>
        <strain evidence="1">ECLA1</strain>
    </source>
</reference>
<evidence type="ECO:0000313" key="2">
    <source>
        <dbReference type="Proteomes" id="UP001283361"/>
    </source>
</evidence>
<name>A0AAE1DJ36_9GAST</name>
<accession>A0AAE1DJ36</accession>
<protein>
    <submittedName>
        <fullName evidence="1">Uncharacterized protein</fullName>
    </submittedName>
</protein>
<dbReference type="Proteomes" id="UP001283361">
    <property type="component" value="Unassembled WGS sequence"/>
</dbReference>
<gene>
    <name evidence="1" type="ORF">RRG08_024347</name>
</gene>
<comment type="caution">
    <text evidence="1">The sequence shown here is derived from an EMBL/GenBank/DDBJ whole genome shotgun (WGS) entry which is preliminary data.</text>
</comment>
<keyword evidence="2" id="KW-1185">Reference proteome</keyword>
<proteinExistence type="predicted"/>
<evidence type="ECO:0000313" key="1">
    <source>
        <dbReference type="EMBL" id="KAK3771268.1"/>
    </source>
</evidence>
<dbReference type="AlphaFoldDB" id="A0AAE1DJ36"/>
<sequence length="93" mass="10315">MKGKEFLEDGVKGTCEVSVHLETARVQGAQCDRTPGASAIRHPNERGRAGRRGAPFRIWALFDLDFLLSRGLFIVLSDSGYLHLIKASSKRNM</sequence>